<evidence type="ECO:0000313" key="2">
    <source>
        <dbReference type="Proteomes" id="UP000814033"/>
    </source>
</evidence>
<reference evidence="1" key="2">
    <citation type="journal article" date="2022" name="New Phytol.">
        <title>Evolutionary transition to the ectomycorrhizal habit in the genomes of a hyperdiverse lineage of mushroom-forming fungi.</title>
        <authorList>
            <person name="Looney B."/>
            <person name="Miyauchi S."/>
            <person name="Morin E."/>
            <person name="Drula E."/>
            <person name="Courty P.E."/>
            <person name="Kohler A."/>
            <person name="Kuo A."/>
            <person name="LaButti K."/>
            <person name="Pangilinan J."/>
            <person name="Lipzen A."/>
            <person name="Riley R."/>
            <person name="Andreopoulos W."/>
            <person name="He G."/>
            <person name="Johnson J."/>
            <person name="Nolan M."/>
            <person name="Tritt A."/>
            <person name="Barry K.W."/>
            <person name="Grigoriev I.V."/>
            <person name="Nagy L.G."/>
            <person name="Hibbett D."/>
            <person name="Henrissat B."/>
            <person name="Matheny P.B."/>
            <person name="Labbe J."/>
            <person name="Martin F.M."/>
        </authorList>
    </citation>
    <scope>NUCLEOTIDE SEQUENCE</scope>
    <source>
        <strain evidence="1">FP105234-sp</strain>
    </source>
</reference>
<organism evidence="1 2">
    <name type="scientific">Auriscalpium vulgare</name>
    <dbReference type="NCBI Taxonomy" id="40419"/>
    <lineage>
        <taxon>Eukaryota</taxon>
        <taxon>Fungi</taxon>
        <taxon>Dikarya</taxon>
        <taxon>Basidiomycota</taxon>
        <taxon>Agaricomycotina</taxon>
        <taxon>Agaricomycetes</taxon>
        <taxon>Russulales</taxon>
        <taxon>Auriscalpiaceae</taxon>
        <taxon>Auriscalpium</taxon>
    </lineage>
</organism>
<accession>A0ACB8RA41</accession>
<dbReference type="Proteomes" id="UP000814033">
    <property type="component" value="Unassembled WGS sequence"/>
</dbReference>
<sequence length="475" mass="52452">MSVPGRNPSPVFPPLNTFIDKHGLILVSFLAEGHDHVFYRAVESQPDGYREPRTYAVKCILPATSELSTAVTQRTRKQVQTEIAFHQLTYPHRRVDTLHRVVEEGGYVFLVTDYGPNSEALEDMRRCVGDSAFIKTLFLEIIDAVAFCHARGIAHCDLRPENVIRAGDGESVVLADFGYATVADGSSTEVLTPPSPHTSPELSDGSSRSHKRIPPRCSDVWSLGIILINLITGRNPWKVATPDDPVFQAYNQHPSTFLLDYLPISHKANMILRAALRVDWRVRVSLQSLRRAIVKTTTFYAEDVVFTQGMAKLSPEMEIGFARRFGSYSRDIAPSKYPYTLRDEDLGSDHSTSPTARRSLSRPHPSRMPSHPSAAHTGQPDSHFVYYDDSVGNPPVGVRLPSSSELVPRATASLIARLRGGDLYMSSLDSVATSATAATIESDASGVSYKTKKTVNSRKSKINQSFVPPGTLFLR</sequence>
<name>A0ACB8RA41_9AGAM</name>
<evidence type="ECO:0000313" key="1">
    <source>
        <dbReference type="EMBL" id="KAI0040873.1"/>
    </source>
</evidence>
<protein>
    <submittedName>
        <fullName evidence="1">Kinase-like protein</fullName>
    </submittedName>
</protein>
<gene>
    <name evidence="1" type="ORF">FA95DRAFT_809005</name>
</gene>
<keyword evidence="2" id="KW-1185">Reference proteome</keyword>
<comment type="caution">
    <text evidence="1">The sequence shown here is derived from an EMBL/GenBank/DDBJ whole genome shotgun (WGS) entry which is preliminary data.</text>
</comment>
<dbReference type="EMBL" id="MU276161">
    <property type="protein sequence ID" value="KAI0040873.1"/>
    <property type="molecule type" value="Genomic_DNA"/>
</dbReference>
<proteinExistence type="predicted"/>
<reference evidence="1" key="1">
    <citation type="submission" date="2021-02" db="EMBL/GenBank/DDBJ databases">
        <authorList>
            <consortium name="DOE Joint Genome Institute"/>
            <person name="Ahrendt S."/>
            <person name="Looney B.P."/>
            <person name="Miyauchi S."/>
            <person name="Morin E."/>
            <person name="Drula E."/>
            <person name="Courty P.E."/>
            <person name="Chicoki N."/>
            <person name="Fauchery L."/>
            <person name="Kohler A."/>
            <person name="Kuo A."/>
            <person name="Labutti K."/>
            <person name="Pangilinan J."/>
            <person name="Lipzen A."/>
            <person name="Riley R."/>
            <person name="Andreopoulos W."/>
            <person name="He G."/>
            <person name="Johnson J."/>
            <person name="Barry K.W."/>
            <person name="Grigoriev I.V."/>
            <person name="Nagy L."/>
            <person name="Hibbett D."/>
            <person name="Henrissat B."/>
            <person name="Matheny P.B."/>
            <person name="Labbe J."/>
            <person name="Martin F."/>
        </authorList>
    </citation>
    <scope>NUCLEOTIDE SEQUENCE</scope>
    <source>
        <strain evidence="1">FP105234-sp</strain>
    </source>
</reference>